<name>A0A1X3S1X8_9GAMM</name>
<dbReference type="InterPro" id="IPR055438">
    <property type="entry name" value="AstE_AspA_cat"/>
</dbReference>
<dbReference type="SUPFAM" id="SSF53187">
    <property type="entry name" value="Zn-dependent exopeptidases"/>
    <property type="match status" value="1"/>
</dbReference>
<dbReference type="NCBIfam" id="NF003706">
    <property type="entry name" value="PRK05324.1"/>
    <property type="match status" value="1"/>
</dbReference>
<dbReference type="AlphaFoldDB" id="A0A1X3S1X8"/>
<dbReference type="GO" id="GO:0009017">
    <property type="term" value="F:succinylglutamate desuccinylase activity"/>
    <property type="evidence" value="ECO:0007669"/>
    <property type="project" value="UniProtKB-UniRule"/>
</dbReference>
<evidence type="ECO:0000256" key="4">
    <source>
        <dbReference type="ARBA" id="ARBA00022833"/>
    </source>
</evidence>
<evidence type="ECO:0000256" key="6">
    <source>
        <dbReference type="NCBIfam" id="TIGR03242"/>
    </source>
</evidence>
<dbReference type="OrthoDB" id="5290473at2"/>
<gene>
    <name evidence="5" type="primary">astE</name>
    <name evidence="9" type="ORF">AU511_01320</name>
</gene>
<keyword evidence="2 5" id="KW-0479">Metal-binding</keyword>
<comment type="caution">
    <text evidence="9">The sequence shown here is derived from an EMBL/GenBank/DDBJ whole genome shotgun (WGS) entry which is preliminary data.</text>
</comment>
<evidence type="ECO:0000256" key="1">
    <source>
        <dbReference type="ARBA" id="ARBA00022503"/>
    </source>
</evidence>
<dbReference type="NCBIfam" id="TIGR03242">
    <property type="entry name" value="arg_catab_astE"/>
    <property type="match status" value="1"/>
</dbReference>
<dbReference type="UniPathway" id="UPA00185">
    <property type="reaction ID" value="UER00283"/>
</dbReference>
<keyword evidence="4 5" id="KW-0862">Zinc</keyword>
<evidence type="ECO:0000313" key="9">
    <source>
        <dbReference type="EMBL" id="OSN08518.1"/>
    </source>
</evidence>
<keyword evidence="1 5" id="KW-0056">Arginine metabolism</keyword>
<comment type="pathway">
    <text evidence="5">Amino-acid degradation; L-arginine degradation via AST pathway; L-glutamate and succinate from L-arginine: step 5/5.</text>
</comment>
<dbReference type="PANTHER" id="PTHR15162">
    <property type="entry name" value="ASPARTOACYLASE"/>
    <property type="match status" value="1"/>
</dbReference>
<dbReference type="Proteomes" id="UP000194020">
    <property type="component" value="Unassembled WGS sequence"/>
</dbReference>
<evidence type="ECO:0000256" key="5">
    <source>
        <dbReference type="HAMAP-Rule" id="MF_00767"/>
    </source>
</evidence>
<evidence type="ECO:0000256" key="3">
    <source>
        <dbReference type="ARBA" id="ARBA00022801"/>
    </source>
</evidence>
<dbReference type="Pfam" id="PF04952">
    <property type="entry name" value="AstE_AspA_hybrid"/>
    <property type="match status" value="1"/>
</dbReference>
<dbReference type="InterPro" id="IPR050178">
    <property type="entry name" value="AspA/AstE_fam"/>
</dbReference>
<accession>A0A1X3S1X8</accession>
<feature type="domain" description="Succinylglutamate desuccinylase/Aspartoacylase catalytic" evidence="8">
    <location>
        <begin position="43"/>
        <end position="236"/>
    </location>
</feature>
<organism evidence="9 10">
    <name type="scientific">Lonsdalea iberica</name>
    <dbReference type="NCBI Taxonomy" id="1082703"/>
    <lineage>
        <taxon>Bacteria</taxon>
        <taxon>Pseudomonadati</taxon>
        <taxon>Pseudomonadota</taxon>
        <taxon>Gammaproteobacteria</taxon>
        <taxon>Enterobacterales</taxon>
        <taxon>Pectobacteriaceae</taxon>
        <taxon>Lonsdalea</taxon>
    </lineage>
</organism>
<dbReference type="PANTHER" id="PTHR15162:SF7">
    <property type="entry name" value="SUCCINYLGLUTAMATE DESUCCINYLASE"/>
    <property type="match status" value="1"/>
</dbReference>
<dbReference type="HAMAP" id="MF_00767">
    <property type="entry name" value="Arg_catab_AstE"/>
    <property type="match status" value="1"/>
</dbReference>
<dbReference type="Gene3D" id="3.40.630.10">
    <property type="entry name" value="Zn peptidases"/>
    <property type="match status" value="1"/>
</dbReference>
<comment type="catalytic activity">
    <reaction evidence="5">
        <text>N-succinyl-L-glutamate + H2O = L-glutamate + succinate</text>
        <dbReference type="Rhea" id="RHEA:15169"/>
        <dbReference type="ChEBI" id="CHEBI:15377"/>
        <dbReference type="ChEBI" id="CHEBI:29985"/>
        <dbReference type="ChEBI" id="CHEBI:30031"/>
        <dbReference type="ChEBI" id="CHEBI:58763"/>
        <dbReference type="EC" id="3.5.1.96"/>
    </reaction>
</comment>
<comment type="similarity">
    <text evidence="5">Belongs to the AspA/AstE family. Succinylglutamate desuccinylase subfamily.</text>
</comment>
<sequence>MTDFLAQTLRGELPPTTAGETAALHWRWRDEGVLELTPRAGYGRAVVLSAGVHGNETAPIELLDALVGDLLAGRLNLGVRLLAVLGNPAAIRMGERYLHSDMNRMFGGRHARFAPGEDSARARRLEPLLAAFFDADAPKQGIERHHYDLHTAIRESLLPRFGLLPYQPRPYSPALLAALAGAELDALVVHSEPGGTFSHFSSEQCQAESCTLELGKARPFGHNDLGQFSAIDRVLRALVSAEAVPTRVSAPLRVFGVDRSLIKRSDDFQLFLADDTPNFTRFDRGTRLCEQAGENDRVKHRHEWILFPNPNVALGLRAGLVLTEREGDSLSKPS</sequence>
<proteinExistence type="inferred from homology"/>
<feature type="binding site" evidence="5">
    <location>
        <position position="53"/>
    </location>
    <ligand>
        <name>Zn(2+)</name>
        <dbReference type="ChEBI" id="CHEBI:29105"/>
    </ligand>
</feature>
<dbReference type="EMBL" id="LUTP01000002">
    <property type="protein sequence ID" value="OSN08518.1"/>
    <property type="molecule type" value="Genomic_DNA"/>
</dbReference>
<dbReference type="RefSeq" id="WP_094108527.1">
    <property type="nucleotide sequence ID" value="NZ_LUTP01000002.1"/>
</dbReference>
<dbReference type="GO" id="GO:0019544">
    <property type="term" value="P:L-arginine catabolic process to L-glutamate"/>
    <property type="evidence" value="ECO:0007669"/>
    <property type="project" value="UniProtKB-UniRule"/>
</dbReference>
<dbReference type="GO" id="GO:0019545">
    <property type="term" value="P:L-arginine catabolic process to succinate"/>
    <property type="evidence" value="ECO:0007669"/>
    <property type="project" value="UniProtKB-UniRule"/>
</dbReference>
<dbReference type="Pfam" id="PF24827">
    <property type="entry name" value="AstE_AspA_cat"/>
    <property type="match status" value="1"/>
</dbReference>
<feature type="domain" description="AstE/AspA barrel-sandwich hybrid" evidence="7">
    <location>
        <begin position="251"/>
        <end position="325"/>
    </location>
</feature>
<dbReference type="CDD" id="cd03855">
    <property type="entry name" value="M14_ASTE"/>
    <property type="match status" value="1"/>
</dbReference>
<dbReference type="GO" id="GO:0016788">
    <property type="term" value="F:hydrolase activity, acting on ester bonds"/>
    <property type="evidence" value="ECO:0007669"/>
    <property type="project" value="UniProtKB-UniRule"/>
</dbReference>
<protein>
    <recommendedName>
        <fullName evidence="5 6">Succinylglutamate desuccinylase</fullName>
        <ecNumber evidence="5 6">3.5.1.96</ecNumber>
    </recommendedName>
</protein>
<feature type="active site" evidence="5">
    <location>
        <position position="213"/>
    </location>
</feature>
<feature type="binding site" evidence="5">
    <location>
        <position position="56"/>
    </location>
    <ligand>
        <name>Zn(2+)</name>
        <dbReference type="ChEBI" id="CHEBI:29105"/>
    </ligand>
</feature>
<reference evidence="9 10" key="1">
    <citation type="submission" date="2016-02" db="EMBL/GenBank/DDBJ databases">
        <title>Species-wide whole genome sequencing reveals diversity, host range in Lonsdalea quercina.</title>
        <authorList>
            <person name="Li Y."/>
        </authorList>
    </citation>
    <scope>NUCLEOTIDE SEQUENCE [LARGE SCALE GENOMIC DNA]</scope>
    <source>
        <strain evidence="9 10">LMG 26264</strain>
    </source>
</reference>
<keyword evidence="3 5" id="KW-0378">Hydrolase</keyword>
<comment type="function">
    <text evidence="5">Transforms N(2)-succinylglutamate into succinate and glutamate.</text>
</comment>
<dbReference type="GO" id="GO:0008270">
    <property type="term" value="F:zinc ion binding"/>
    <property type="evidence" value="ECO:0007669"/>
    <property type="project" value="UniProtKB-UniRule"/>
</dbReference>
<evidence type="ECO:0000259" key="8">
    <source>
        <dbReference type="Pfam" id="PF24827"/>
    </source>
</evidence>
<evidence type="ECO:0000259" key="7">
    <source>
        <dbReference type="Pfam" id="PF04952"/>
    </source>
</evidence>
<feature type="binding site" evidence="5">
    <location>
        <position position="150"/>
    </location>
    <ligand>
        <name>Zn(2+)</name>
        <dbReference type="ChEBI" id="CHEBI:29105"/>
    </ligand>
</feature>
<dbReference type="EC" id="3.5.1.96" evidence="5 6"/>
<evidence type="ECO:0000313" key="10">
    <source>
        <dbReference type="Proteomes" id="UP000194020"/>
    </source>
</evidence>
<dbReference type="InterPro" id="IPR016681">
    <property type="entry name" value="SuccinylGlu_desuccinylase"/>
</dbReference>
<comment type="cofactor">
    <cofactor evidence="5">
        <name>Zn(2+)</name>
        <dbReference type="ChEBI" id="CHEBI:29105"/>
    </cofactor>
    <text evidence="5">Binds 1 zinc ion per subunit.</text>
</comment>
<dbReference type="InterPro" id="IPR007036">
    <property type="entry name" value="Aste_AspA_hybrid_dom"/>
</dbReference>
<evidence type="ECO:0000256" key="2">
    <source>
        <dbReference type="ARBA" id="ARBA00022723"/>
    </source>
</evidence>